<dbReference type="GO" id="GO:0009986">
    <property type="term" value="C:cell surface"/>
    <property type="evidence" value="ECO:0007669"/>
    <property type="project" value="UniProtKB-SubCell"/>
</dbReference>
<dbReference type="STRING" id="419475.A8A54_23375"/>
<dbReference type="Pfam" id="PF03895">
    <property type="entry name" value="YadA_anchor"/>
    <property type="match status" value="1"/>
</dbReference>
<keyword evidence="9 11" id="KW-0472">Membrane</keyword>
<feature type="domain" description="Trimeric autotransporter adhesin YadA-like stalk" evidence="14">
    <location>
        <begin position="184"/>
        <end position="212"/>
    </location>
</feature>
<dbReference type="SUPFAM" id="SSF54523">
    <property type="entry name" value="Pili subunits"/>
    <property type="match status" value="1"/>
</dbReference>
<dbReference type="Gene3D" id="3.30.1300.30">
    <property type="entry name" value="GSPII I/J protein-like"/>
    <property type="match status" value="1"/>
</dbReference>
<comment type="caution">
    <text evidence="15">The sequence shown here is derived from an EMBL/GenBank/DDBJ whole genome shotgun (WGS) entry which is preliminary data.</text>
</comment>
<accession>A0A256GA37</accession>
<evidence type="ECO:0000256" key="8">
    <source>
        <dbReference type="ARBA" id="ARBA00022927"/>
    </source>
</evidence>
<dbReference type="EMBL" id="NNRM01000037">
    <property type="protein sequence ID" value="OYR23943.1"/>
    <property type="molecule type" value="Genomic_DNA"/>
</dbReference>
<evidence type="ECO:0000256" key="1">
    <source>
        <dbReference type="ARBA" id="ARBA00004241"/>
    </source>
</evidence>
<evidence type="ECO:0000256" key="10">
    <source>
        <dbReference type="ARBA" id="ARBA00023237"/>
    </source>
</evidence>
<dbReference type="InterPro" id="IPR008635">
    <property type="entry name" value="Coiled_stalk_dom"/>
</dbReference>
<comment type="similarity">
    <text evidence="3">Belongs to the autotransporter-2 (AT-2) (TC 1.B.40) family.</text>
</comment>
<dbReference type="Pfam" id="PF05658">
    <property type="entry name" value="YadA_head"/>
    <property type="match status" value="1"/>
</dbReference>
<evidence type="ECO:0000256" key="7">
    <source>
        <dbReference type="ARBA" id="ARBA00022729"/>
    </source>
</evidence>
<keyword evidence="6 11" id="KW-0812">Transmembrane</keyword>
<dbReference type="Gene3D" id="2.150.10.10">
    <property type="entry name" value="Serralysin-like metalloprotease, C-terminal"/>
    <property type="match status" value="2"/>
</dbReference>
<proteinExistence type="inferred from homology"/>
<dbReference type="Pfam" id="PF05662">
    <property type="entry name" value="YadA_stalk"/>
    <property type="match status" value="2"/>
</dbReference>
<evidence type="ECO:0000313" key="16">
    <source>
        <dbReference type="Proteomes" id="UP000216188"/>
    </source>
</evidence>
<evidence type="ECO:0000256" key="3">
    <source>
        <dbReference type="ARBA" id="ARBA00005848"/>
    </source>
</evidence>
<reference evidence="15 16" key="1">
    <citation type="submission" date="2017-07" db="EMBL/GenBank/DDBJ databases">
        <title>Phylogenetic study on the rhizospheric bacterium Ochrobactrum sp. A44.</title>
        <authorList>
            <person name="Krzyzanowska D.M."/>
            <person name="Ossowicki A."/>
            <person name="Rajewska M."/>
            <person name="Maciag T."/>
            <person name="Kaczynski Z."/>
            <person name="Czerwicka M."/>
            <person name="Jafra S."/>
        </authorList>
    </citation>
    <scope>NUCLEOTIDE SEQUENCE [LARGE SCALE GENOMIC DNA]</scope>
    <source>
        <strain evidence="15 16">CCUG 30717</strain>
    </source>
</reference>
<comment type="subcellular location">
    <subcellularLocation>
        <location evidence="2">Cell outer membrane</location>
    </subcellularLocation>
    <subcellularLocation>
        <location evidence="1">Cell surface</location>
    </subcellularLocation>
</comment>
<organism evidence="15 16">
    <name type="scientific">Brucella pseudogrignonensis</name>
    <dbReference type="NCBI Taxonomy" id="419475"/>
    <lineage>
        <taxon>Bacteria</taxon>
        <taxon>Pseudomonadati</taxon>
        <taxon>Pseudomonadota</taxon>
        <taxon>Alphaproteobacteria</taxon>
        <taxon>Hyphomicrobiales</taxon>
        <taxon>Brucellaceae</taxon>
        <taxon>Brucella/Ochrobactrum group</taxon>
        <taxon>Brucella</taxon>
    </lineage>
</organism>
<evidence type="ECO:0000256" key="2">
    <source>
        <dbReference type="ARBA" id="ARBA00004442"/>
    </source>
</evidence>
<dbReference type="InterPro" id="IPR011049">
    <property type="entry name" value="Serralysin-like_metalloprot_C"/>
</dbReference>
<keyword evidence="7" id="KW-0732">Signal</keyword>
<dbReference type="InterPro" id="IPR005594">
    <property type="entry name" value="YadA_C"/>
</dbReference>
<gene>
    <name evidence="15" type="ORF">CEV34_3276</name>
</gene>
<keyword evidence="16" id="KW-1185">Reference proteome</keyword>
<protein>
    <submittedName>
        <fullName evidence="15">Hemagglutinin family protein</fullName>
    </submittedName>
</protein>
<keyword evidence="4" id="KW-0813">Transport</keyword>
<evidence type="ECO:0000256" key="6">
    <source>
        <dbReference type="ARBA" id="ARBA00022692"/>
    </source>
</evidence>
<feature type="domain" description="Trimeric autotransporter adhesin YadA-like stalk" evidence="14">
    <location>
        <begin position="247"/>
        <end position="268"/>
    </location>
</feature>
<evidence type="ECO:0000256" key="11">
    <source>
        <dbReference type="SAM" id="Phobius"/>
    </source>
</evidence>
<keyword evidence="11" id="KW-1133">Transmembrane helix</keyword>
<evidence type="ECO:0000256" key="4">
    <source>
        <dbReference type="ARBA" id="ARBA00022448"/>
    </source>
</evidence>
<feature type="domain" description="Trimeric autotransporter adhesin YadA-like C-terminal membrane anchor" evidence="12">
    <location>
        <begin position="334"/>
        <end position="390"/>
    </location>
</feature>
<feature type="transmembrane region" description="Helical" evidence="11">
    <location>
        <begin position="21"/>
        <end position="42"/>
    </location>
</feature>
<dbReference type="GO" id="GO:0009279">
    <property type="term" value="C:cell outer membrane"/>
    <property type="evidence" value="ECO:0007669"/>
    <property type="project" value="UniProtKB-SubCell"/>
</dbReference>
<evidence type="ECO:0000259" key="13">
    <source>
        <dbReference type="Pfam" id="PF05658"/>
    </source>
</evidence>
<name>A0A256GA37_9HYPH</name>
<dbReference type="Proteomes" id="UP000216188">
    <property type="component" value="Unassembled WGS sequence"/>
</dbReference>
<dbReference type="AlphaFoldDB" id="A0A256GA37"/>
<dbReference type="InterPro" id="IPR045584">
    <property type="entry name" value="Pilin-like"/>
</dbReference>
<evidence type="ECO:0000259" key="12">
    <source>
        <dbReference type="Pfam" id="PF03895"/>
    </source>
</evidence>
<evidence type="ECO:0000256" key="9">
    <source>
        <dbReference type="ARBA" id="ARBA00023136"/>
    </source>
</evidence>
<sequence>MALNYALLSRDLSKNLHHHKIQIAFAAILAFSMPFIATLSTAQADATNTPSAFCTRPGFGGTGAWTCTVPTANGGQALIAGVPSDAGGSSIDLSVLNAWISSNLGQNAMIVGDMASSASGQNAVALGAAATASHANSVALGAGAVTEAAVATASTTIAGQTYGFAGAQPVGTLSIGTLNNERTLTNVAAGRIALSSTDAINGSQLHATNLAVERLDNVAVKYDQNPDGSKSNTITLQGGDPSTPVVISNVAAGVNDTDAVNLAQLNAVLAGHVPTQNYSYVDNRIDTRIENAFAEVKNFTEQRFSELVSSIDGVRDDAHRSAAIGLAAASLRYDDNPGKLSVAVGGGFWRGQSALAFGAGYTNDDSTIRANVSGTSSGGKMGLGAGLSFTLN</sequence>
<dbReference type="SUPFAM" id="SSF101967">
    <property type="entry name" value="Adhesin YadA, collagen-binding domain"/>
    <property type="match status" value="2"/>
</dbReference>
<keyword evidence="8" id="KW-0653">Protein transport</keyword>
<dbReference type="InterPro" id="IPR008640">
    <property type="entry name" value="Adhesin_Head_dom"/>
</dbReference>
<dbReference type="GO" id="GO:0015031">
    <property type="term" value="P:protein transport"/>
    <property type="evidence" value="ECO:0007669"/>
    <property type="project" value="UniProtKB-KW"/>
</dbReference>
<evidence type="ECO:0000313" key="15">
    <source>
        <dbReference type="EMBL" id="OYR23943.1"/>
    </source>
</evidence>
<dbReference type="RefSeq" id="WP_094543942.1">
    <property type="nucleotide sequence ID" value="NZ_JBHEEM010000018.1"/>
</dbReference>
<evidence type="ECO:0000256" key="5">
    <source>
        <dbReference type="ARBA" id="ARBA00022452"/>
    </source>
</evidence>
<feature type="domain" description="Trimeric autotransporter adhesin YadA-like head" evidence="13">
    <location>
        <begin position="118"/>
        <end position="144"/>
    </location>
</feature>
<evidence type="ECO:0000259" key="14">
    <source>
        <dbReference type="Pfam" id="PF05662"/>
    </source>
</evidence>
<keyword evidence="10" id="KW-0998">Cell outer membrane</keyword>
<keyword evidence="5" id="KW-1134">Transmembrane beta strand</keyword>